<dbReference type="EMBL" id="CDRZ01000247">
    <property type="protein sequence ID" value="CEO89494.1"/>
    <property type="molecule type" value="Genomic_DNA"/>
</dbReference>
<organism evidence="1 2">
    <name type="scientific">Syntrophaceticus schinkii</name>
    <dbReference type="NCBI Taxonomy" id="499207"/>
    <lineage>
        <taxon>Bacteria</taxon>
        <taxon>Bacillati</taxon>
        <taxon>Bacillota</taxon>
        <taxon>Clostridia</taxon>
        <taxon>Thermoanaerobacterales</taxon>
        <taxon>Thermoanaerobacterales Family III. Incertae Sedis</taxon>
        <taxon>Syntrophaceticus</taxon>
    </lineage>
</organism>
<dbReference type="AlphaFoldDB" id="A0A0B7MFV2"/>
<sequence>MEKLFVEGMRVTGSSGVITVTTDASGAYHAACSGQVVVIVDVIDMSTTLEVAIQEGAALVLGASLLIARHRCR</sequence>
<accession>A0A0B7MFV2</accession>
<protein>
    <submittedName>
        <fullName evidence="1">Uncharacterized protein</fullName>
    </submittedName>
</protein>
<gene>
    <name evidence="1" type="ORF">SSCH_50031</name>
</gene>
<name>A0A0B7MFV2_9FIRM</name>
<reference evidence="2" key="1">
    <citation type="submission" date="2015-01" db="EMBL/GenBank/DDBJ databases">
        <authorList>
            <person name="Manzoor Shahid"/>
            <person name="Zubair Saima"/>
        </authorList>
    </citation>
    <scope>NUCLEOTIDE SEQUENCE [LARGE SCALE GENOMIC DNA]</scope>
    <source>
        <strain evidence="2">Sp3</strain>
    </source>
</reference>
<evidence type="ECO:0000313" key="1">
    <source>
        <dbReference type="EMBL" id="CEO89494.1"/>
    </source>
</evidence>
<dbReference type="Proteomes" id="UP000046155">
    <property type="component" value="Unassembled WGS sequence"/>
</dbReference>
<proteinExistence type="predicted"/>
<evidence type="ECO:0000313" key="2">
    <source>
        <dbReference type="Proteomes" id="UP000046155"/>
    </source>
</evidence>
<keyword evidence="2" id="KW-1185">Reference proteome</keyword>